<dbReference type="FunFam" id="3.40.30.10:FF:000245">
    <property type="entry name" value="Thioredoxin"/>
    <property type="match status" value="1"/>
</dbReference>
<evidence type="ECO:0000313" key="6">
    <source>
        <dbReference type="Proteomes" id="UP001454036"/>
    </source>
</evidence>
<dbReference type="EMBL" id="BAABME010001482">
    <property type="protein sequence ID" value="GAA0149855.1"/>
    <property type="molecule type" value="Genomic_DNA"/>
</dbReference>
<dbReference type="PRINTS" id="PR00421">
    <property type="entry name" value="THIOREDOXIN"/>
</dbReference>
<dbReference type="InterPro" id="IPR036249">
    <property type="entry name" value="Thioredoxin-like_sf"/>
</dbReference>
<keyword evidence="2" id="KW-1015">Disulfide bond</keyword>
<dbReference type="SUPFAM" id="SSF52833">
    <property type="entry name" value="Thioredoxin-like"/>
    <property type="match status" value="1"/>
</dbReference>
<evidence type="ECO:0000256" key="2">
    <source>
        <dbReference type="ARBA" id="ARBA00023157"/>
    </source>
</evidence>
<proteinExistence type="predicted"/>
<dbReference type="InterPro" id="IPR013766">
    <property type="entry name" value="Thioredoxin_domain"/>
</dbReference>
<dbReference type="InterPro" id="IPR017937">
    <property type="entry name" value="Thioredoxin_CS"/>
</dbReference>
<accession>A0AAV3PHR7</accession>
<keyword evidence="1" id="KW-0813">Transport</keyword>
<dbReference type="PANTHER" id="PTHR10438">
    <property type="entry name" value="THIOREDOXIN"/>
    <property type="match status" value="1"/>
</dbReference>
<keyword evidence="3" id="KW-0676">Redox-active center</keyword>
<dbReference type="CDD" id="cd02947">
    <property type="entry name" value="TRX_family"/>
    <property type="match status" value="1"/>
</dbReference>
<evidence type="ECO:0000313" key="5">
    <source>
        <dbReference type="EMBL" id="GAA0149855.1"/>
    </source>
</evidence>
<sequence length="117" mass="12980">MATEVINIHSVDEWTNQLAQAKQHGKLVVVDFTATWCGPCRFISPVFAGLAKMKSHIIFLKVDVDEMGSISQEFKVEAMPTFVFIKDETVIDRIVGANKDDLQKKVELHGESSSVSA</sequence>
<reference evidence="5 6" key="1">
    <citation type="submission" date="2024-01" db="EMBL/GenBank/DDBJ databases">
        <title>The complete chloroplast genome sequence of Lithospermum erythrorhizon: insights into the phylogenetic relationship among Boraginaceae species and the maternal lineages of purple gromwells.</title>
        <authorList>
            <person name="Okada T."/>
            <person name="Watanabe K."/>
        </authorList>
    </citation>
    <scope>NUCLEOTIDE SEQUENCE [LARGE SCALE GENOMIC DNA]</scope>
</reference>
<evidence type="ECO:0000256" key="1">
    <source>
        <dbReference type="ARBA" id="ARBA00022982"/>
    </source>
</evidence>
<name>A0AAV3PHR7_LITER</name>
<evidence type="ECO:0000256" key="3">
    <source>
        <dbReference type="ARBA" id="ARBA00023284"/>
    </source>
</evidence>
<dbReference type="InterPro" id="IPR050620">
    <property type="entry name" value="Thioredoxin_H-type-like"/>
</dbReference>
<dbReference type="Gene3D" id="3.40.30.10">
    <property type="entry name" value="Glutaredoxin"/>
    <property type="match status" value="1"/>
</dbReference>
<comment type="caution">
    <text evidence="5">The sequence shown here is derived from an EMBL/GenBank/DDBJ whole genome shotgun (WGS) entry which is preliminary data.</text>
</comment>
<keyword evidence="6" id="KW-1185">Reference proteome</keyword>
<dbReference type="PROSITE" id="PS00194">
    <property type="entry name" value="THIOREDOXIN_1"/>
    <property type="match status" value="1"/>
</dbReference>
<organism evidence="5 6">
    <name type="scientific">Lithospermum erythrorhizon</name>
    <name type="common">Purple gromwell</name>
    <name type="synonym">Lithospermum officinale var. erythrorhizon</name>
    <dbReference type="NCBI Taxonomy" id="34254"/>
    <lineage>
        <taxon>Eukaryota</taxon>
        <taxon>Viridiplantae</taxon>
        <taxon>Streptophyta</taxon>
        <taxon>Embryophyta</taxon>
        <taxon>Tracheophyta</taxon>
        <taxon>Spermatophyta</taxon>
        <taxon>Magnoliopsida</taxon>
        <taxon>eudicotyledons</taxon>
        <taxon>Gunneridae</taxon>
        <taxon>Pentapetalae</taxon>
        <taxon>asterids</taxon>
        <taxon>lamiids</taxon>
        <taxon>Boraginales</taxon>
        <taxon>Boraginaceae</taxon>
        <taxon>Boraginoideae</taxon>
        <taxon>Lithospermeae</taxon>
        <taxon>Lithospermum</taxon>
    </lineage>
</organism>
<dbReference type="AlphaFoldDB" id="A0AAV3PHR7"/>
<dbReference type="Proteomes" id="UP001454036">
    <property type="component" value="Unassembled WGS sequence"/>
</dbReference>
<dbReference type="PROSITE" id="PS51352">
    <property type="entry name" value="THIOREDOXIN_2"/>
    <property type="match status" value="1"/>
</dbReference>
<gene>
    <name evidence="5" type="ORF">LIER_08930</name>
</gene>
<protein>
    <submittedName>
        <fullName evidence="5">Oxidoreductase</fullName>
    </submittedName>
</protein>
<keyword evidence="1" id="KW-0249">Electron transport</keyword>
<feature type="domain" description="Thioredoxin" evidence="4">
    <location>
        <begin position="1"/>
        <end position="111"/>
    </location>
</feature>
<dbReference type="Pfam" id="PF00085">
    <property type="entry name" value="Thioredoxin"/>
    <property type="match status" value="1"/>
</dbReference>
<dbReference type="PANTHER" id="PTHR10438:SF425">
    <property type="entry name" value="THIOREDOXIN H1"/>
    <property type="match status" value="1"/>
</dbReference>
<evidence type="ECO:0000259" key="4">
    <source>
        <dbReference type="PROSITE" id="PS51352"/>
    </source>
</evidence>